<dbReference type="HOGENOM" id="CLU_1655319_0_0_1"/>
<gene>
    <name evidence="1" type="ORF">TCM_034199</name>
</gene>
<dbReference type="EMBL" id="CM001886">
    <property type="protein sequence ID" value="EOY14988.1"/>
    <property type="molecule type" value="Genomic_DNA"/>
</dbReference>
<dbReference type="Proteomes" id="UP000026915">
    <property type="component" value="Chromosome 8"/>
</dbReference>
<reference evidence="1 2" key="1">
    <citation type="journal article" date="2013" name="Genome Biol.">
        <title>The genome sequence of the most widely cultivated cacao type and its use to identify candidate genes regulating pod color.</title>
        <authorList>
            <person name="Motamayor J.C."/>
            <person name="Mockaitis K."/>
            <person name="Schmutz J."/>
            <person name="Haiminen N."/>
            <person name="Iii D.L."/>
            <person name="Cornejo O."/>
            <person name="Findley S.D."/>
            <person name="Zheng P."/>
            <person name="Utro F."/>
            <person name="Royaert S."/>
            <person name="Saski C."/>
            <person name="Jenkins J."/>
            <person name="Podicheti R."/>
            <person name="Zhao M."/>
            <person name="Scheffler B.E."/>
            <person name="Stack J.C."/>
            <person name="Feltus F.A."/>
            <person name="Mustiga G.M."/>
            <person name="Amores F."/>
            <person name="Phillips W."/>
            <person name="Marelli J.P."/>
            <person name="May G.D."/>
            <person name="Shapiro H."/>
            <person name="Ma J."/>
            <person name="Bustamante C.D."/>
            <person name="Schnell R.J."/>
            <person name="Main D."/>
            <person name="Gilbert D."/>
            <person name="Parida L."/>
            <person name="Kuhn D.N."/>
        </authorList>
    </citation>
    <scope>NUCLEOTIDE SEQUENCE [LARGE SCALE GENOMIC DNA]</scope>
    <source>
        <strain evidence="2">cv. Matina 1-6</strain>
    </source>
</reference>
<evidence type="ECO:0000313" key="1">
    <source>
        <dbReference type="EMBL" id="EOY14988.1"/>
    </source>
</evidence>
<name>A0A061FDJ9_THECC</name>
<keyword evidence="2" id="KW-1185">Reference proteome</keyword>
<proteinExistence type="predicted"/>
<protein>
    <submittedName>
        <fullName evidence="1">Uncharacterized protein</fullName>
    </submittedName>
</protein>
<organism evidence="1 2">
    <name type="scientific">Theobroma cacao</name>
    <name type="common">Cacao</name>
    <name type="synonym">Cocoa</name>
    <dbReference type="NCBI Taxonomy" id="3641"/>
    <lineage>
        <taxon>Eukaryota</taxon>
        <taxon>Viridiplantae</taxon>
        <taxon>Streptophyta</taxon>
        <taxon>Embryophyta</taxon>
        <taxon>Tracheophyta</taxon>
        <taxon>Spermatophyta</taxon>
        <taxon>Magnoliopsida</taxon>
        <taxon>eudicotyledons</taxon>
        <taxon>Gunneridae</taxon>
        <taxon>Pentapetalae</taxon>
        <taxon>rosids</taxon>
        <taxon>malvids</taxon>
        <taxon>Malvales</taxon>
        <taxon>Malvaceae</taxon>
        <taxon>Byttnerioideae</taxon>
        <taxon>Theobroma</taxon>
    </lineage>
</organism>
<dbReference type="AlphaFoldDB" id="A0A061FDJ9"/>
<accession>A0A061FDJ9</accession>
<dbReference type="InParanoid" id="A0A061FDJ9"/>
<sequence length="160" mass="18530">MQGMEKLGLDCSNSSKILNEQTYNHDFSLHLALGVWKAPCHFFQLEQLDFELKLTPNQETRINNYGVCKAAKFNVPPDFAYDFSFLGVANGPVLPPIIEQRSSPFDQLNEFYILNYTFQHVSWGNPGKKHRLLCLERIRKAYISRHFTHVVRSPGMKRPE</sequence>
<evidence type="ECO:0000313" key="2">
    <source>
        <dbReference type="Proteomes" id="UP000026915"/>
    </source>
</evidence>
<dbReference type="Gramene" id="EOY14988">
    <property type="protein sequence ID" value="EOY14988"/>
    <property type="gene ID" value="TCM_034199"/>
</dbReference>